<accession>A0ABV4CG93</accession>
<organism evidence="1 2">
    <name type="scientific">Saccharopolyspora cebuensis</name>
    <dbReference type="NCBI Taxonomy" id="418759"/>
    <lineage>
        <taxon>Bacteria</taxon>
        <taxon>Bacillati</taxon>
        <taxon>Actinomycetota</taxon>
        <taxon>Actinomycetes</taxon>
        <taxon>Pseudonocardiales</taxon>
        <taxon>Pseudonocardiaceae</taxon>
        <taxon>Saccharopolyspora</taxon>
    </lineage>
</organism>
<dbReference type="EMBL" id="JBGEHV010000017">
    <property type="protein sequence ID" value="MEY8040063.1"/>
    <property type="molecule type" value="Genomic_DNA"/>
</dbReference>
<comment type="caution">
    <text evidence="1">The sequence shown here is derived from an EMBL/GenBank/DDBJ whole genome shotgun (WGS) entry which is preliminary data.</text>
</comment>
<dbReference type="RefSeq" id="WP_369774839.1">
    <property type="nucleotide sequence ID" value="NZ_JBGEHV010000017.1"/>
</dbReference>
<evidence type="ECO:0000313" key="2">
    <source>
        <dbReference type="Proteomes" id="UP001564626"/>
    </source>
</evidence>
<reference evidence="1 2" key="1">
    <citation type="submission" date="2024-08" db="EMBL/GenBank/DDBJ databases">
        <title>Genome mining of Saccharopolyspora cebuensis PGLac3 from Nigerian medicinal plant.</title>
        <authorList>
            <person name="Ezeobiora C.E."/>
            <person name="Igbokwe N.H."/>
            <person name="Amin D.H."/>
            <person name="Mendie U.E."/>
        </authorList>
    </citation>
    <scope>NUCLEOTIDE SEQUENCE [LARGE SCALE GENOMIC DNA]</scope>
    <source>
        <strain evidence="1 2">PGLac3</strain>
    </source>
</reference>
<protein>
    <submittedName>
        <fullName evidence="1">Type I-E CRISPR-associated protein Cas7/Cse4/CasC</fullName>
    </submittedName>
</protein>
<name>A0ABV4CG93_9PSEU</name>
<dbReference type="Proteomes" id="UP001564626">
    <property type="component" value="Unassembled WGS sequence"/>
</dbReference>
<keyword evidence="2" id="KW-1185">Reference proteome</keyword>
<dbReference type="InterPro" id="IPR010148">
    <property type="entry name" value="CRISPR-assoc_prot_CT1975"/>
</dbReference>
<evidence type="ECO:0000313" key="1">
    <source>
        <dbReference type="EMBL" id="MEY8040063.1"/>
    </source>
</evidence>
<sequence>MPVSSLNRDDLGAPKSATFGGVPRARVSSQSLKRAARDEFTKHGLSNVDLGDRTKRIIFAALDLLNDDHQADRRATDILAAGLAELGFGVVDTRRSQYLLFVGKKAAHALVEYCEKNWDSLTKVVEAAEKEAKKAASKKKTGADKDPVATFTKSKTKDAEATRKLLDASCAADIGLFGRMIADNTEFNIAAASQVAHALSTHAATTEFDYYTAVDDLKKNDEPGADMIGTIDFNSACYYRYANLDLNQLRENLVGDGELVAKAARAWLGAFIDSTPTGKQSTTAARTMPETLLGTVRDRGAWNLANAFLKPVTGHDLMATSTQRLFEHFQTLRGFYGSSALRSVAAAALTSDTAPLPTEERVDSLDTFTSRLLSTALDTTA</sequence>
<dbReference type="NCBIfam" id="TIGR01869">
    <property type="entry name" value="casC_Cse4"/>
    <property type="match status" value="1"/>
</dbReference>
<proteinExistence type="predicted"/>
<dbReference type="Pfam" id="PF09344">
    <property type="entry name" value="Cas_CT1975"/>
    <property type="match status" value="1"/>
</dbReference>
<gene>
    <name evidence="1" type="primary">cas7e</name>
    <name evidence="1" type="ORF">AB8O55_11715</name>
</gene>